<dbReference type="InterPro" id="IPR006103">
    <property type="entry name" value="Glyco_hydro_2_cat"/>
</dbReference>
<reference evidence="14" key="1">
    <citation type="submission" date="2022-10" db="EMBL/GenBank/DDBJ databases">
        <authorList>
            <person name="Yu W.X."/>
        </authorList>
    </citation>
    <scope>NUCLEOTIDE SEQUENCE</scope>
    <source>
        <strain evidence="14">D04</strain>
    </source>
</reference>
<dbReference type="RefSeq" id="WP_301200859.1">
    <property type="nucleotide sequence ID" value="NZ_JAPDPI010000033.1"/>
</dbReference>
<dbReference type="Proteomes" id="UP001207408">
    <property type="component" value="Unassembled WGS sequence"/>
</dbReference>
<dbReference type="Gene3D" id="2.70.98.10">
    <property type="match status" value="1"/>
</dbReference>
<keyword evidence="7" id="KW-0106">Calcium</keyword>
<dbReference type="InterPro" id="IPR008979">
    <property type="entry name" value="Galactose-bd-like_sf"/>
</dbReference>
<evidence type="ECO:0000259" key="10">
    <source>
        <dbReference type="Pfam" id="PF00703"/>
    </source>
</evidence>
<dbReference type="InterPro" id="IPR011013">
    <property type="entry name" value="Gal_mutarotase_sf_dom"/>
</dbReference>
<evidence type="ECO:0000259" key="13">
    <source>
        <dbReference type="Pfam" id="PF02929"/>
    </source>
</evidence>
<dbReference type="InterPro" id="IPR004199">
    <property type="entry name" value="B-gal_small/dom_5"/>
</dbReference>
<dbReference type="InterPro" id="IPR013783">
    <property type="entry name" value="Ig-like_fold"/>
</dbReference>
<dbReference type="InterPro" id="IPR023232">
    <property type="entry name" value="Glyco_hydro_2_AS"/>
</dbReference>
<dbReference type="GO" id="GO:0005990">
    <property type="term" value="P:lactose catabolic process"/>
    <property type="evidence" value="ECO:0007669"/>
    <property type="project" value="TreeGrafter"/>
</dbReference>
<dbReference type="PANTHER" id="PTHR46323">
    <property type="entry name" value="BETA-GALACTOSIDASE"/>
    <property type="match status" value="1"/>
</dbReference>
<feature type="domain" description="Glycoside hydrolase family 2 catalytic" evidence="11">
    <location>
        <begin position="299"/>
        <end position="510"/>
    </location>
</feature>
<evidence type="ECO:0000256" key="8">
    <source>
        <dbReference type="ARBA" id="ARBA00023295"/>
    </source>
</evidence>
<evidence type="ECO:0000256" key="5">
    <source>
        <dbReference type="ARBA" id="ARBA00012756"/>
    </source>
</evidence>
<dbReference type="SUPFAM" id="SSF49303">
    <property type="entry name" value="beta-Galactosidase/glucuronidase domain"/>
    <property type="match status" value="2"/>
</dbReference>
<dbReference type="PRINTS" id="PR00132">
    <property type="entry name" value="GLHYDRLASE2"/>
</dbReference>
<dbReference type="Gene3D" id="2.60.40.10">
    <property type="entry name" value="Immunoglobulins"/>
    <property type="match status" value="2"/>
</dbReference>
<feature type="domain" description="Glycoside hydrolase family 2 immunoglobulin-like beta-sandwich" evidence="10">
    <location>
        <begin position="198"/>
        <end position="291"/>
    </location>
</feature>
<dbReference type="Pfam" id="PF02837">
    <property type="entry name" value="Glyco_hydro_2_N"/>
    <property type="match status" value="1"/>
</dbReference>
<dbReference type="GO" id="GO:0009341">
    <property type="term" value="C:beta-galactosidase complex"/>
    <property type="evidence" value="ECO:0007669"/>
    <property type="project" value="InterPro"/>
</dbReference>
<dbReference type="InterPro" id="IPR050347">
    <property type="entry name" value="Bact_Beta-galactosidase"/>
</dbReference>
<dbReference type="Gene3D" id="2.60.120.260">
    <property type="entry name" value="Galactose-binding domain-like"/>
    <property type="match status" value="1"/>
</dbReference>
<sequence length="943" mass="107272">MRHINFIICILLLIPIGLSGQKTQRQYLSGTGLNNTVTWDFYCSDGQNSKKWSKIEVPSNWELQGFGEYTYGRFYKKGEEPSKEVGTYKYSFKIPKDWNEKQVSIIFEGSMIDTEVFINDQKAGDTHQGGFYRFSYDITNKIIAGKKNELKVIVHKHSANNSINNAERKADWWTFGGIYRPVYLEAKPQTAFNQVTVNAKGDGSLTADIKLSNALNNGKITATITPLTGNASFKTKNFTINNNDLNQQIKTTWDNIIAWNPENPQLYVLDLKLLDSNNKTIHEWTSRVGFRTIEFRAKDGIYMNGTKIVMKGINRHSFHPEGGRTTNKKISIMDVQIMKDMNINAVRFHYPPDQHFLDVCDSLGLFVVDELAGWQNCYDSEVGPKLQKEMVTRDVNHPCIVLWSNGNEGGWNYNLDKHFADYDPQKRHVIHPWADFNDLDTHHYPTYLTGVARFTNGYKVFMPTEFMHGMYDQGHGAGLEDFWVNWTSHPLFAGAFMWAYCDNAVKRSDKGGILDSDDFRSPDGIVGPYREKEGSVFTVREVWAPIQFKQLYITPSFDGTFNISNTYIYTNLKDCKMNYKLYKIDSPLKGKLKKEVGNGTIGLPDIAPGETSKITMNIPENFFNADVLEIEAFDPSGRSICNWSWPIKYNGAYLKEQLTLSASQEKPSVTETDSLVVLAANGVEVSFSQSSGQITSVKNEKGSLPFNNGPVPVGMKVKFQSYYTTQIDENACLVTKYLGAIDSIVWTMNKDGILKMDAVMLNRSRGGKGFDDAFTDPEVHNFGLTFSYPEEQVKGMEWFGRGPYRVWKNRIKGTNYSLWQKDYNNTITGESEFGLVYPEFKGYHANLYWATVQSENAPFTVYAETDGVFLRMFTPEEPKGRMNGRRTMPAFPEGDISFLYDIPAIQSFKPTSQQGPHSQPGHIRIKSGDEGIRMKLLFDFRKN</sequence>
<proteinExistence type="inferred from homology"/>
<dbReference type="InterPro" id="IPR006102">
    <property type="entry name" value="Ig-like_GH2"/>
</dbReference>
<keyword evidence="15" id="KW-1185">Reference proteome</keyword>
<dbReference type="Pfam" id="PF02836">
    <property type="entry name" value="Glyco_hydro_2_C"/>
    <property type="match status" value="1"/>
</dbReference>
<evidence type="ECO:0000259" key="11">
    <source>
        <dbReference type="Pfam" id="PF02836"/>
    </source>
</evidence>
<evidence type="ECO:0000256" key="2">
    <source>
        <dbReference type="ARBA" id="ARBA00001913"/>
    </source>
</evidence>
<keyword evidence="8" id="KW-0326">Glycosidase</keyword>
<dbReference type="EMBL" id="JAPDPI010000033">
    <property type="protein sequence ID" value="MCW3806937.1"/>
    <property type="molecule type" value="Genomic_DNA"/>
</dbReference>
<dbReference type="Gene3D" id="3.20.20.80">
    <property type="entry name" value="Glycosidases"/>
    <property type="match status" value="1"/>
</dbReference>
<comment type="caution">
    <text evidence="14">The sequence shown here is derived from an EMBL/GenBank/DDBJ whole genome shotgun (WGS) entry which is preliminary data.</text>
</comment>
<comment type="catalytic activity">
    <reaction evidence="1">
        <text>Hydrolysis of terminal non-reducing beta-D-galactose residues in beta-D-galactosides.</text>
        <dbReference type="EC" id="3.2.1.23"/>
    </reaction>
</comment>
<evidence type="ECO:0000256" key="9">
    <source>
        <dbReference type="ARBA" id="ARBA00032230"/>
    </source>
</evidence>
<feature type="domain" description="Beta galactosidase small chain/" evidence="13">
    <location>
        <begin position="742"/>
        <end position="857"/>
    </location>
</feature>
<dbReference type="InterPro" id="IPR017853">
    <property type="entry name" value="GH"/>
</dbReference>
<dbReference type="GO" id="GO:0004565">
    <property type="term" value="F:beta-galactosidase activity"/>
    <property type="evidence" value="ECO:0007669"/>
    <property type="project" value="UniProtKB-EC"/>
</dbReference>
<evidence type="ECO:0000313" key="15">
    <source>
        <dbReference type="Proteomes" id="UP001207408"/>
    </source>
</evidence>
<dbReference type="InterPro" id="IPR014718">
    <property type="entry name" value="GH-type_carb-bd"/>
</dbReference>
<evidence type="ECO:0000256" key="4">
    <source>
        <dbReference type="ARBA" id="ARBA00011245"/>
    </source>
</evidence>
<evidence type="ECO:0000313" key="14">
    <source>
        <dbReference type="EMBL" id="MCW3806937.1"/>
    </source>
</evidence>
<evidence type="ECO:0000256" key="6">
    <source>
        <dbReference type="ARBA" id="ARBA00022801"/>
    </source>
</evidence>
<comment type="cofactor">
    <cofactor evidence="2">
        <name>Ca(2+)</name>
        <dbReference type="ChEBI" id="CHEBI:29108"/>
    </cofactor>
</comment>
<dbReference type="GO" id="GO:0030246">
    <property type="term" value="F:carbohydrate binding"/>
    <property type="evidence" value="ECO:0007669"/>
    <property type="project" value="InterPro"/>
</dbReference>
<feature type="domain" description="Glycosyl hydrolases family 2 sugar binding" evidence="12">
    <location>
        <begin position="53"/>
        <end position="188"/>
    </location>
</feature>
<evidence type="ECO:0000256" key="3">
    <source>
        <dbReference type="ARBA" id="ARBA00007401"/>
    </source>
</evidence>
<evidence type="ECO:0000256" key="7">
    <source>
        <dbReference type="ARBA" id="ARBA00022837"/>
    </source>
</evidence>
<dbReference type="PROSITE" id="PS00608">
    <property type="entry name" value="GLYCOSYL_HYDROL_F2_2"/>
    <property type="match status" value="1"/>
</dbReference>
<dbReference type="SUPFAM" id="SSF49785">
    <property type="entry name" value="Galactose-binding domain-like"/>
    <property type="match status" value="1"/>
</dbReference>
<organism evidence="14 15">
    <name type="scientific">Plebeiibacterium marinum</name>
    <dbReference type="NCBI Taxonomy" id="2992111"/>
    <lineage>
        <taxon>Bacteria</taxon>
        <taxon>Pseudomonadati</taxon>
        <taxon>Bacteroidota</taxon>
        <taxon>Bacteroidia</taxon>
        <taxon>Marinilabiliales</taxon>
        <taxon>Marinilabiliaceae</taxon>
        <taxon>Plebeiibacterium</taxon>
    </lineage>
</organism>
<dbReference type="InterPro" id="IPR036156">
    <property type="entry name" value="Beta-gal/glucu_dom_sf"/>
</dbReference>
<evidence type="ECO:0000259" key="12">
    <source>
        <dbReference type="Pfam" id="PF02837"/>
    </source>
</evidence>
<dbReference type="EC" id="3.2.1.23" evidence="5"/>
<gene>
    <name evidence="14" type="ORF">OM074_14975</name>
</gene>
<accession>A0AAE3MG05</accession>
<keyword evidence="6" id="KW-0378">Hydrolase</keyword>
<dbReference type="Pfam" id="PF02929">
    <property type="entry name" value="Bgal_small_N"/>
    <property type="match status" value="1"/>
</dbReference>
<dbReference type="InterPro" id="IPR006104">
    <property type="entry name" value="Glyco_hydro_2_N"/>
</dbReference>
<dbReference type="PANTHER" id="PTHR46323:SF2">
    <property type="entry name" value="BETA-GALACTOSIDASE"/>
    <property type="match status" value="1"/>
</dbReference>
<protein>
    <recommendedName>
        <fullName evidence="5">beta-galactosidase</fullName>
        <ecNumber evidence="5">3.2.1.23</ecNumber>
    </recommendedName>
    <alternativeName>
        <fullName evidence="9">Lactase</fullName>
    </alternativeName>
</protein>
<dbReference type="SUPFAM" id="SSF74650">
    <property type="entry name" value="Galactose mutarotase-like"/>
    <property type="match status" value="1"/>
</dbReference>
<dbReference type="Pfam" id="PF00703">
    <property type="entry name" value="Glyco_hydro_2"/>
    <property type="match status" value="1"/>
</dbReference>
<dbReference type="InterPro" id="IPR006101">
    <property type="entry name" value="Glyco_hydro_2"/>
</dbReference>
<evidence type="ECO:0000256" key="1">
    <source>
        <dbReference type="ARBA" id="ARBA00001412"/>
    </source>
</evidence>
<name>A0AAE3MG05_9BACT</name>
<comment type="similarity">
    <text evidence="3">Belongs to the glycosyl hydrolase 2 family.</text>
</comment>
<dbReference type="SUPFAM" id="SSF51445">
    <property type="entry name" value="(Trans)glycosidases"/>
    <property type="match status" value="1"/>
</dbReference>
<dbReference type="AlphaFoldDB" id="A0AAE3MG05"/>
<comment type="subunit">
    <text evidence="4">Monomer.</text>
</comment>